<comment type="caution">
    <text evidence="3">The sequence shown here is derived from an EMBL/GenBank/DDBJ whole genome shotgun (WGS) entry which is preliminary data.</text>
</comment>
<dbReference type="Proteomes" id="UP001595579">
    <property type="component" value="Unassembled WGS sequence"/>
</dbReference>
<dbReference type="RefSeq" id="WP_386773015.1">
    <property type="nucleotide sequence ID" value="NZ_JBHRUG010000017.1"/>
</dbReference>
<evidence type="ECO:0000313" key="3">
    <source>
        <dbReference type="EMBL" id="MFC3283739.1"/>
    </source>
</evidence>
<evidence type="ECO:0000256" key="1">
    <source>
        <dbReference type="SAM" id="Phobius"/>
    </source>
</evidence>
<name>A0ABV7LN04_9GAMM</name>
<dbReference type="InterPro" id="IPR005182">
    <property type="entry name" value="YdbS-like_PH"/>
</dbReference>
<protein>
    <submittedName>
        <fullName evidence="3">PH domain-containing protein</fullName>
    </submittedName>
</protein>
<keyword evidence="1" id="KW-0812">Transmembrane</keyword>
<proteinExistence type="predicted"/>
<reference evidence="4" key="1">
    <citation type="journal article" date="2019" name="Int. J. Syst. Evol. Microbiol.">
        <title>The Global Catalogue of Microorganisms (GCM) 10K type strain sequencing project: providing services to taxonomists for standard genome sequencing and annotation.</title>
        <authorList>
            <consortium name="The Broad Institute Genomics Platform"/>
            <consortium name="The Broad Institute Genome Sequencing Center for Infectious Disease"/>
            <person name="Wu L."/>
            <person name="Ma J."/>
        </authorList>
    </citation>
    <scope>NUCLEOTIDE SEQUENCE [LARGE SCALE GENOMIC DNA]</scope>
    <source>
        <strain evidence="4">CECT 7698</strain>
    </source>
</reference>
<dbReference type="EMBL" id="JBHRUG010000017">
    <property type="protein sequence ID" value="MFC3283739.1"/>
    <property type="molecule type" value="Genomic_DNA"/>
</dbReference>
<dbReference type="PANTHER" id="PTHR34473">
    <property type="entry name" value="UPF0699 TRANSMEMBRANE PROTEIN YDBS"/>
    <property type="match status" value="1"/>
</dbReference>
<dbReference type="Pfam" id="PF03703">
    <property type="entry name" value="bPH_2"/>
    <property type="match status" value="1"/>
</dbReference>
<accession>A0ABV7LN04</accession>
<keyword evidence="4" id="KW-1185">Reference proteome</keyword>
<sequence length="184" mass="20235">MFSNLPIDPDALPAVEQAPLTPVSSRLAPCAALQQLWRWLLMTAVVLWLPVTNTVLTAWQPSIAASVGVLGVAMVALDWREARRRAYGVRKHDIIYRRGLLIHRTQVVPLVRLQHVETLSSPIERAFGLVRLACFTAGGRGADLLIEGLSAQRAEAVKRYLLSRLDGRNHDDPAPPASPPSEPE</sequence>
<feature type="domain" description="YdbS-like PH" evidence="2">
    <location>
        <begin position="83"/>
        <end position="161"/>
    </location>
</feature>
<organism evidence="3 4">
    <name type="scientific">Litchfieldella rifensis</name>
    <dbReference type="NCBI Taxonomy" id="762643"/>
    <lineage>
        <taxon>Bacteria</taxon>
        <taxon>Pseudomonadati</taxon>
        <taxon>Pseudomonadota</taxon>
        <taxon>Gammaproteobacteria</taxon>
        <taxon>Oceanospirillales</taxon>
        <taxon>Halomonadaceae</taxon>
        <taxon>Litchfieldella</taxon>
    </lineage>
</organism>
<gene>
    <name evidence="3" type="ORF">ACFOEV_08985</name>
</gene>
<keyword evidence="1" id="KW-1133">Transmembrane helix</keyword>
<dbReference type="PANTHER" id="PTHR34473:SF3">
    <property type="entry name" value="TRANSMEMBRANE PROTEIN-RELATED"/>
    <property type="match status" value="1"/>
</dbReference>
<evidence type="ECO:0000313" key="4">
    <source>
        <dbReference type="Proteomes" id="UP001595579"/>
    </source>
</evidence>
<feature type="transmembrane region" description="Helical" evidence="1">
    <location>
        <begin position="58"/>
        <end position="77"/>
    </location>
</feature>
<keyword evidence="1" id="KW-0472">Membrane</keyword>
<evidence type="ECO:0000259" key="2">
    <source>
        <dbReference type="Pfam" id="PF03703"/>
    </source>
</evidence>